<reference evidence="2 3" key="1">
    <citation type="submission" date="2016-10" db="EMBL/GenBank/DDBJ databases">
        <authorList>
            <person name="de Groot N.N."/>
        </authorList>
    </citation>
    <scope>NUCLEOTIDE SEQUENCE [LARGE SCALE GENOMIC DNA]</scope>
    <source>
        <strain evidence="2 3">DSM 15827</strain>
    </source>
</reference>
<keyword evidence="3" id="KW-1185">Reference proteome</keyword>
<dbReference type="Gene3D" id="2.30.29.50">
    <property type="entry name" value="Bacterial Pleckstrin homology domain"/>
    <property type="match status" value="1"/>
</dbReference>
<proteinExistence type="predicted"/>
<dbReference type="InterPro" id="IPR037063">
    <property type="entry name" value="PHb_sf"/>
</dbReference>
<evidence type="ECO:0000313" key="2">
    <source>
        <dbReference type="EMBL" id="SER21583.1"/>
    </source>
</evidence>
<dbReference type="Proteomes" id="UP000198556">
    <property type="component" value="Unassembled WGS sequence"/>
</dbReference>
<gene>
    <name evidence="2" type="ORF">SAMN05421767_12615</name>
</gene>
<dbReference type="InterPro" id="IPR012544">
    <property type="entry name" value="PHb"/>
</dbReference>
<dbReference type="STRING" id="137733.SAMN05421767_12615"/>
<dbReference type="CDD" id="cd13225">
    <property type="entry name" value="PH-like_bacteria"/>
    <property type="match status" value="1"/>
</dbReference>
<dbReference type="EMBL" id="FOGF01000026">
    <property type="protein sequence ID" value="SER21583.1"/>
    <property type="molecule type" value="Genomic_DNA"/>
</dbReference>
<name>A0A1H9MEI7_9LACT</name>
<dbReference type="Pfam" id="PF08000">
    <property type="entry name" value="bPH_1"/>
    <property type="match status" value="1"/>
</dbReference>
<dbReference type="AlphaFoldDB" id="A0A1H9MEI7"/>
<accession>A0A1H9MEI7</accession>
<evidence type="ECO:0000259" key="1">
    <source>
        <dbReference type="Pfam" id="PF08000"/>
    </source>
</evidence>
<evidence type="ECO:0000313" key="3">
    <source>
        <dbReference type="Proteomes" id="UP000198556"/>
    </source>
</evidence>
<protein>
    <submittedName>
        <fullName evidence="2">PH domain-containing protein</fullName>
    </submittedName>
</protein>
<organism evidence="2 3">
    <name type="scientific">Granulicatella balaenopterae</name>
    <dbReference type="NCBI Taxonomy" id="137733"/>
    <lineage>
        <taxon>Bacteria</taxon>
        <taxon>Bacillati</taxon>
        <taxon>Bacillota</taxon>
        <taxon>Bacilli</taxon>
        <taxon>Lactobacillales</taxon>
        <taxon>Carnobacteriaceae</taxon>
        <taxon>Granulicatella</taxon>
    </lineage>
</organism>
<dbReference type="SUPFAM" id="SSF50729">
    <property type="entry name" value="PH domain-like"/>
    <property type="match status" value="1"/>
</dbReference>
<dbReference type="RefSeq" id="WP_089747006.1">
    <property type="nucleotide sequence ID" value="NZ_FOGF01000026.1"/>
</dbReference>
<dbReference type="OrthoDB" id="9803613at2"/>
<feature type="domain" description="Bacterial Pleckstrin homology" evidence="1">
    <location>
        <begin position="4"/>
        <end position="115"/>
    </location>
</feature>
<sequence>MTLEWTFVRETDIPADIQTLLIPGEEAQAAYTTIRDIAIITNKRLIVSDSQGITGRKKEIYSLPFSAINMWSSENAGTLDFTAELELWTRAGHIKINLKRGVDVRKFDCLIAQYVL</sequence>